<proteinExistence type="predicted"/>
<evidence type="ECO:0000313" key="2">
    <source>
        <dbReference type="EMBL" id="PPR02722.1"/>
    </source>
</evidence>
<sequence length="135" mass="14097">MIDSSSFYVPSSSPPPPDIDASQSTQWPESMTTEDECRCKNQLAHWDMNGVVHPNLLAGCRRAIGIEAGEDAEDGAPEASDSATVGSDKDTDACASEAVEGAEGSKAAAEIGSDTAIVPAAEGLLWLTLRTWLST</sequence>
<feature type="region of interest" description="Disordered" evidence="1">
    <location>
        <begin position="1"/>
        <end position="32"/>
    </location>
</feature>
<evidence type="ECO:0000256" key="1">
    <source>
        <dbReference type="SAM" id="MobiDB-lite"/>
    </source>
</evidence>
<dbReference type="AlphaFoldDB" id="A0A409YIA4"/>
<reference evidence="2 3" key="1">
    <citation type="journal article" date="2018" name="Evol. Lett.">
        <title>Horizontal gene cluster transfer increased hallucinogenic mushroom diversity.</title>
        <authorList>
            <person name="Reynolds H.T."/>
            <person name="Vijayakumar V."/>
            <person name="Gluck-Thaler E."/>
            <person name="Korotkin H.B."/>
            <person name="Matheny P.B."/>
            <person name="Slot J.C."/>
        </authorList>
    </citation>
    <scope>NUCLEOTIDE SEQUENCE [LARGE SCALE GENOMIC DNA]</scope>
    <source>
        <strain evidence="2 3">2629</strain>
    </source>
</reference>
<evidence type="ECO:0000313" key="3">
    <source>
        <dbReference type="Proteomes" id="UP000284842"/>
    </source>
</evidence>
<dbReference type="Proteomes" id="UP000284842">
    <property type="component" value="Unassembled WGS sequence"/>
</dbReference>
<keyword evidence="3" id="KW-1185">Reference proteome</keyword>
<name>A0A409YIA4_9AGAR</name>
<accession>A0A409YIA4</accession>
<comment type="caution">
    <text evidence="2">The sequence shown here is derived from an EMBL/GenBank/DDBJ whole genome shotgun (WGS) entry which is preliminary data.</text>
</comment>
<protein>
    <submittedName>
        <fullName evidence="2">Uncharacterized protein</fullName>
    </submittedName>
</protein>
<dbReference type="EMBL" id="NHTK01001151">
    <property type="protein sequence ID" value="PPR02722.1"/>
    <property type="molecule type" value="Genomic_DNA"/>
</dbReference>
<gene>
    <name evidence="2" type="ORF">CVT24_002088</name>
</gene>
<feature type="region of interest" description="Disordered" evidence="1">
    <location>
        <begin position="69"/>
        <end position="109"/>
    </location>
</feature>
<organism evidence="2 3">
    <name type="scientific">Panaeolus cyanescens</name>
    <dbReference type="NCBI Taxonomy" id="181874"/>
    <lineage>
        <taxon>Eukaryota</taxon>
        <taxon>Fungi</taxon>
        <taxon>Dikarya</taxon>
        <taxon>Basidiomycota</taxon>
        <taxon>Agaricomycotina</taxon>
        <taxon>Agaricomycetes</taxon>
        <taxon>Agaricomycetidae</taxon>
        <taxon>Agaricales</taxon>
        <taxon>Agaricineae</taxon>
        <taxon>Galeropsidaceae</taxon>
        <taxon>Panaeolus</taxon>
    </lineage>
</organism>
<feature type="compositionally biased region" description="Low complexity" evidence="1">
    <location>
        <begin position="1"/>
        <end position="11"/>
    </location>
</feature>
<dbReference type="OrthoDB" id="3118974at2759"/>
<dbReference type="InParanoid" id="A0A409YIA4"/>